<feature type="DNA-binding region" description="OmpR/PhoB-type" evidence="7">
    <location>
        <begin position="131"/>
        <end position="230"/>
    </location>
</feature>
<evidence type="ECO:0000313" key="10">
    <source>
        <dbReference type="EMBL" id="MBP1046173.1"/>
    </source>
</evidence>
<keyword evidence="2" id="KW-0902">Two-component regulatory system</keyword>
<evidence type="ECO:0000256" key="1">
    <source>
        <dbReference type="ARBA" id="ARBA00022553"/>
    </source>
</evidence>
<evidence type="ECO:0000256" key="4">
    <source>
        <dbReference type="ARBA" id="ARBA00023125"/>
    </source>
</evidence>
<organism evidence="10 11">
    <name type="scientific">Enterococcus larvae</name>
    <dbReference type="NCBI Taxonomy" id="2794352"/>
    <lineage>
        <taxon>Bacteria</taxon>
        <taxon>Bacillati</taxon>
        <taxon>Bacillota</taxon>
        <taxon>Bacilli</taxon>
        <taxon>Lactobacillales</taxon>
        <taxon>Enterococcaceae</taxon>
        <taxon>Enterococcus</taxon>
    </lineage>
</organism>
<evidence type="ECO:0000313" key="11">
    <source>
        <dbReference type="Proteomes" id="UP000673375"/>
    </source>
</evidence>
<comment type="caution">
    <text evidence="10">The sequence shown here is derived from an EMBL/GenBank/DDBJ whole genome shotgun (WGS) entry which is preliminary data.</text>
</comment>
<dbReference type="InterPro" id="IPR011006">
    <property type="entry name" value="CheY-like_superfamily"/>
</dbReference>
<proteinExistence type="predicted"/>
<keyword evidence="5" id="KW-0804">Transcription</keyword>
<dbReference type="PANTHER" id="PTHR48111:SF40">
    <property type="entry name" value="PHOSPHATE REGULON TRANSCRIPTIONAL REGULATORY PROTEIN PHOB"/>
    <property type="match status" value="1"/>
</dbReference>
<dbReference type="CDD" id="cd00383">
    <property type="entry name" value="trans_reg_C"/>
    <property type="match status" value="1"/>
</dbReference>
<dbReference type="SMART" id="SM00862">
    <property type="entry name" value="Trans_reg_C"/>
    <property type="match status" value="1"/>
</dbReference>
<evidence type="ECO:0000256" key="3">
    <source>
        <dbReference type="ARBA" id="ARBA00023015"/>
    </source>
</evidence>
<sequence>MANILIVDDDRELSQLLAQCLKKEGYHIQLATDGETGIELAEQEMFQLIILDVMLPKLNGFDVLQRIRQSSVVPILMLTAKEHEADKVFGLRLGADDYLTKPFSIQELIARIESQIRRSTRFNAADGAFENNVLSVGAFKVEPILHSIKINGTPLDLTDFEYRLLHFFMKHQNQVFTKQQLYQQVWQEVYLDSDNTVMACISRLRQKIRQLDPQQQVIETVWGVGYRFKGKEE</sequence>
<keyword evidence="1 6" id="KW-0597">Phosphoprotein</keyword>
<dbReference type="PANTHER" id="PTHR48111">
    <property type="entry name" value="REGULATOR OF RPOS"/>
    <property type="match status" value="1"/>
</dbReference>
<feature type="domain" description="OmpR/PhoB-type" evidence="9">
    <location>
        <begin position="131"/>
        <end position="230"/>
    </location>
</feature>
<dbReference type="PROSITE" id="PS51755">
    <property type="entry name" value="OMPR_PHOB"/>
    <property type="match status" value="1"/>
</dbReference>
<dbReference type="Pfam" id="PF00072">
    <property type="entry name" value="Response_reg"/>
    <property type="match status" value="1"/>
</dbReference>
<gene>
    <name evidence="10" type="ORF">I6N96_07745</name>
</gene>
<dbReference type="InterPro" id="IPR001867">
    <property type="entry name" value="OmpR/PhoB-type_DNA-bd"/>
</dbReference>
<evidence type="ECO:0000259" key="9">
    <source>
        <dbReference type="PROSITE" id="PS51755"/>
    </source>
</evidence>
<dbReference type="SUPFAM" id="SSF52172">
    <property type="entry name" value="CheY-like"/>
    <property type="match status" value="1"/>
</dbReference>
<reference evidence="10 11" key="1">
    <citation type="submission" date="2020-12" db="EMBL/GenBank/DDBJ databases">
        <title>Vagococcus allomyrinae sp. nov. and Enterococcus lavae sp. nov., isolated from the larvae of Allomyrina dichotoma.</title>
        <authorList>
            <person name="Lee S.D."/>
        </authorList>
    </citation>
    <scope>NUCLEOTIDE SEQUENCE [LARGE SCALE GENOMIC DNA]</scope>
    <source>
        <strain evidence="10 11">BWM-S5</strain>
    </source>
</reference>
<keyword evidence="4 7" id="KW-0238">DNA-binding</keyword>
<evidence type="ECO:0000256" key="7">
    <source>
        <dbReference type="PROSITE-ProRule" id="PRU01091"/>
    </source>
</evidence>
<dbReference type="SMART" id="SM00448">
    <property type="entry name" value="REC"/>
    <property type="match status" value="1"/>
</dbReference>
<protein>
    <submittedName>
        <fullName evidence="10">Response regulator transcription factor</fullName>
    </submittedName>
</protein>
<keyword evidence="3" id="KW-0805">Transcription regulation</keyword>
<keyword evidence="11" id="KW-1185">Reference proteome</keyword>
<dbReference type="Proteomes" id="UP000673375">
    <property type="component" value="Unassembled WGS sequence"/>
</dbReference>
<dbReference type="Gene3D" id="6.10.250.690">
    <property type="match status" value="1"/>
</dbReference>
<dbReference type="InterPro" id="IPR036388">
    <property type="entry name" value="WH-like_DNA-bd_sf"/>
</dbReference>
<dbReference type="SUPFAM" id="SSF46894">
    <property type="entry name" value="C-terminal effector domain of the bipartite response regulators"/>
    <property type="match status" value="1"/>
</dbReference>
<evidence type="ECO:0000256" key="2">
    <source>
        <dbReference type="ARBA" id="ARBA00023012"/>
    </source>
</evidence>
<dbReference type="Gene3D" id="1.10.10.10">
    <property type="entry name" value="Winged helix-like DNA-binding domain superfamily/Winged helix DNA-binding domain"/>
    <property type="match status" value="1"/>
</dbReference>
<dbReference type="Pfam" id="PF00486">
    <property type="entry name" value="Trans_reg_C"/>
    <property type="match status" value="1"/>
</dbReference>
<evidence type="ECO:0000259" key="8">
    <source>
        <dbReference type="PROSITE" id="PS50110"/>
    </source>
</evidence>
<dbReference type="Gene3D" id="3.40.50.2300">
    <property type="match status" value="1"/>
</dbReference>
<feature type="modified residue" description="4-aspartylphosphate" evidence="6">
    <location>
        <position position="52"/>
    </location>
</feature>
<dbReference type="InterPro" id="IPR039420">
    <property type="entry name" value="WalR-like"/>
</dbReference>
<accession>A0ABS4CHS2</accession>
<dbReference type="PROSITE" id="PS50110">
    <property type="entry name" value="RESPONSE_REGULATORY"/>
    <property type="match status" value="1"/>
</dbReference>
<dbReference type="RefSeq" id="WP_209556993.1">
    <property type="nucleotide sequence ID" value="NZ_JAEDXU010000003.1"/>
</dbReference>
<dbReference type="InterPro" id="IPR016032">
    <property type="entry name" value="Sig_transdc_resp-reg_C-effctor"/>
</dbReference>
<dbReference type="InterPro" id="IPR001789">
    <property type="entry name" value="Sig_transdc_resp-reg_receiver"/>
</dbReference>
<feature type="domain" description="Response regulatory" evidence="8">
    <location>
        <begin position="3"/>
        <end position="116"/>
    </location>
</feature>
<name>A0ABS4CHS2_9ENTE</name>
<dbReference type="EMBL" id="JAEDXU010000003">
    <property type="protein sequence ID" value="MBP1046173.1"/>
    <property type="molecule type" value="Genomic_DNA"/>
</dbReference>
<evidence type="ECO:0000256" key="5">
    <source>
        <dbReference type="ARBA" id="ARBA00023163"/>
    </source>
</evidence>
<evidence type="ECO:0000256" key="6">
    <source>
        <dbReference type="PROSITE-ProRule" id="PRU00169"/>
    </source>
</evidence>